<name>A0ABY2R807_9FLAO</name>
<feature type="domain" description="MobA/VirD2-like nuclease" evidence="2">
    <location>
        <begin position="19"/>
        <end position="144"/>
    </location>
</feature>
<keyword evidence="1" id="KW-0175">Coiled coil</keyword>
<keyword evidence="4" id="KW-1185">Reference proteome</keyword>
<dbReference type="InterPro" id="IPR005094">
    <property type="entry name" value="Endonuclease_MobA/VirD2"/>
</dbReference>
<dbReference type="RefSeq" id="WP_136521967.1">
    <property type="nucleotide sequence ID" value="NZ_SDLV01000016.1"/>
</dbReference>
<organism evidence="3 4">
    <name type="scientific">Chryseobacterium candidae</name>
    <dbReference type="NCBI Taxonomy" id="1978493"/>
    <lineage>
        <taxon>Bacteria</taxon>
        <taxon>Pseudomonadati</taxon>
        <taxon>Bacteroidota</taxon>
        <taxon>Flavobacteriia</taxon>
        <taxon>Flavobacteriales</taxon>
        <taxon>Weeksellaceae</taxon>
        <taxon>Chryseobacterium group</taxon>
        <taxon>Chryseobacterium</taxon>
    </lineage>
</organism>
<proteinExistence type="predicted"/>
<evidence type="ECO:0000259" key="2">
    <source>
        <dbReference type="Pfam" id="PF03432"/>
    </source>
</evidence>
<feature type="coiled-coil region" evidence="1">
    <location>
        <begin position="252"/>
        <end position="279"/>
    </location>
</feature>
<dbReference type="Proteomes" id="UP000306038">
    <property type="component" value="Unassembled WGS sequence"/>
</dbReference>
<gene>
    <name evidence="3" type="ORF">EK417_09010</name>
</gene>
<comment type="caution">
    <text evidence="3">The sequence shown here is derived from an EMBL/GenBank/DDBJ whole genome shotgun (WGS) entry which is preliminary data.</text>
</comment>
<dbReference type="Pfam" id="PF03432">
    <property type="entry name" value="Relaxase"/>
    <property type="match status" value="1"/>
</dbReference>
<evidence type="ECO:0000256" key="1">
    <source>
        <dbReference type="SAM" id="Coils"/>
    </source>
</evidence>
<sequence>MLIKILSRKNKSFRSLIGYIDREAEGQELYWNVAQNSTPEILEKEFLENDEYRSSQAKNRMYHHILSFSAKDKAVITPELLENVAQEYIVKANLENHLVYGRVHSDTEHYHWHLLSSQNAYHSTKGFRLSKVELKNLQVQMEEFTRLQYPEIKYSYAYSGKRNLTLGLATSKVTMKLTEQEFRMRKSERSTEKQTVIEYLINLASQVQSPNEFEKAIQQDSRYGFYTYRDKIHGIMDRQNGKKYRLSTLFQTKDLTAIYRQLKSKHKELENQRENQQNKER</sequence>
<protein>
    <recommendedName>
        <fullName evidence="2">MobA/VirD2-like nuclease domain-containing protein</fullName>
    </recommendedName>
</protein>
<reference evidence="3 4" key="1">
    <citation type="submission" date="2019-01" db="EMBL/GenBank/DDBJ databases">
        <authorList>
            <person name="B I."/>
            <person name="Ch S."/>
            <person name="Ch V.R."/>
        </authorList>
    </citation>
    <scope>NUCLEOTIDE SEQUENCE [LARGE SCALE GENOMIC DNA]</scope>
    <source>
        <strain evidence="3 4">JC507</strain>
    </source>
</reference>
<evidence type="ECO:0000313" key="3">
    <source>
        <dbReference type="EMBL" id="THV60715.1"/>
    </source>
</evidence>
<accession>A0ABY2R807</accession>
<evidence type="ECO:0000313" key="4">
    <source>
        <dbReference type="Proteomes" id="UP000306038"/>
    </source>
</evidence>
<dbReference type="EMBL" id="SDLV01000016">
    <property type="protein sequence ID" value="THV60715.1"/>
    <property type="molecule type" value="Genomic_DNA"/>
</dbReference>